<protein>
    <submittedName>
        <fullName evidence="1">Class I SAM-dependent methyltransferase</fullName>
    </submittedName>
</protein>
<gene>
    <name evidence="1" type="ORF">E4T65_16840</name>
</gene>
<dbReference type="RefSeq" id="WP_065879011.1">
    <property type="nucleotide sequence ID" value="NZ_SPVI01000010.1"/>
</dbReference>
<dbReference type="GO" id="GO:0032259">
    <property type="term" value="P:methylation"/>
    <property type="evidence" value="ECO:0007669"/>
    <property type="project" value="UniProtKB-KW"/>
</dbReference>
<keyword evidence="1" id="KW-0808">Transferase</keyword>
<accession>A0A4Y9TCK0</accession>
<dbReference type="PANTHER" id="PTHR43861">
    <property type="entry name" value="TRANS-ACONITATE 2-METHYLTRANSFERASE-RELATED"/>
    <property type="match status" value="1"/>
</dbReference>
<dbReference type="CDD" id="cd02440">
    <property type="entry name" value="AdoMet_MTases"/>
    <property type="match status" value="1"/>
</dbReference>
<organism evidence="1 2">
    <name type="scientific">Pseudomonas fluorescens</name>
    <dbReference type="NCBI Taxonomy" id="294"/>
    <lineage>
        <taxon>Bacteria</taxon>
        <taxon>Pseudomonadati</taxon>
        <taxon>Pseudomonadota</taxon>
        <taxon>Gammaproteobacteria</taxon>
        <taxon>Pseudomonadales</taxon>
        <taxon>Pseudomonadaceae</taxon>
        <taxon>Pseudomonas</taxon>
    </lineage>
</organism>
<dbReference type="Pfam" id="PF13489">
    <property type="entry name" value="Methyltransf_23"/>
    <property type="match status" value="1"/>
</dbReference>
<keyword evidence="1" id="KW-0489">Methyltransferase</keyword>
<evidence type="ECO:0000313" key="2">
    <source>
        <dbReference type="Proteomes" id="UP000297322"/>
    </source>
</evidence>
<evidence type="ECO:0000313" key="1">
    <source>
        <dbReference type="EMBL" id="TFW42064.1"/>
    </source>
</evidence>
<dbReference type="GO" id="GO:0008168">
    <property type="term" value="F:methyltransferase activity"/>
    <property type="evidence" value="ECO:0007669"/>
    <property type="project" value="UniProtKB-KW"/>
</dbReference>
<dbReference type="SUPFAM" id="SSF53335">
    <property type="entry name" value="S-adenosyl-L-methionine-dependent methyltransferases"/>
    <property type="match status" value="1"/>
</dbReference>
<dbReference type="EMBL" id="SPVI01000010">
    <property type="protein sequence ID" value="TFW42064.1"/>
    <property type="molecule type" value="Genomic_DNA"/>
</dbReference>
<dbReference type="Proteomes" id="UP000297322">
    <property type="component" value="Unassembled WGS sequence"/>
</dbReference>
<dbReference type="InterPro" id="IPR029063">
    <property type="entry name" value="SAM-dependent_MTases_sf"/>
</dbReference>
<name>A0A4Y9TCK0_PSEFL</name>
<reference evidence="1 2" key="1">
    <citation type="submission" date="2019-03" db="EMBL/GenBank/DDBJ databases">
        <title>Biocontrol and xenobiotic degradation properties of endophytic Pseudomonas fluorescens strain BRZ63.</title>
        <authorList>
            <person name="Chlebek D.A."/>
            <person name="Pinski A."/>
            <person name="Zur J.P."/>
            <person name="Michalska J."/>
            <person name="Hupert-Kocurek K.T."/>
        </authorList>
    </citation>
    <scope>NUCLEOTIDE SEQUENCE [LARGE SCALE GENOMIC DNA]</scope>
    <source>
        <strain evidence="1 2">BRZ63</strain>
    </source>
</reference>
<comment type="caution">
    <text evidence="1">The sequence shown here is derived from an EMBL/GenBank/DDBJ whole genome shotgun (WGS) entry which is preliminary data.</text>
</comment>
<dbReference type="Gene3D" id="3.40.50.150">
    <property type="entry name" value="Vaccinia Virus protein VP39"/>
    <property type="match status" value="1"/>
</dbReference>
<proteinExistence type="predicted"/>
<sequence>MNNNVCPVCRGKLSVGVQAWHFTCHSCNYEKGDLEPVINEVSPHKLVNETVRETGLRDIRVGNFNKLLGVISALKPGGGKLVDVGCAHGWFVEAAMHKFESLGVEPDEVVFKATHARGLPVRKGYFPDTLKDGEMFDVIVFNDVIEHIPDIVKVLSECHSRLNSGGLLVLNLPSSDGIFYKIARAFCRIGKYSYFERLWQKGLPSPHVHYFNPKNLSDLLAKNRFTAVKSGTLPTLGLPGLYARISCAGNLGKLSTIVIYCAVACAIPVLRLLPSDIVYVVAEKD</sequence>
<dbReference type="AlphaFoldDB" id="A0A4Y9TCK0"/>